<keyword evidence="3" id="KW-1185">Reference proteome</keyword>
<name>A0A511W4D3_9BACI</name>
<dbReference type="Proteomes" id="UP000321440">
    <property type="component" value="Unassembled WGS sequence"/>
</dbReference>
<gene>
    <name evidence="2" type="ORF">AHA02nite_17400</name>
</gene>
<evidence type="ECO:0000256" key="1">
    <source>
        <dbReference type="SAM" id="Coils"/>
    </source>
</evidence>
<dbReference type="EMBL" id="BJYA01000012">
    <property type="protein sequence ID" value="GEN45964.1"/>
    <property type="molecule type" value="Genomic_DNA"/>
</dbReference>
<keyword evidence="1" id="KW-0175">Coiled coil</keyword>
<organism evidence="2 3">
    <name type="scientific">Alkalibacillus haloalkaliphilus</name>
    <dbReference type="NCBI Taxonomy" id="94136"/>
    <lineage>
        <taxon>Bacteria</taxon>
        <taxon>Bacillati</taxon>
        <taxon>Bacillota</taxon>
        <taxon>Bacilli</taxon>
        <taxon>Bacillales</taxon>
        <taxon>Bacillaceae</taxon>
        <taxon>Alkalibacillus</taxon>
    </lineage>
</organism>
<proteinExistence type="predicted"/>
<evidence type="ECO:0000313" key="3">
    <source>
        <dbReference type="Proteomes" id="UP000321440"/>
    </source>
</evidence>
<comment type="caution">
    <text evidence="2">The sequence shown here is derived from an EMBL/GenBank/DDBJ whole genome shotgun (WGS) entry which is preliminary data.</text>
</comment>
<reference evidence="2 3" key="1">
    <citation type="submission" date="2019-07" db="EMBL/GenBank/DDBJ databases">
        <title>Whole genome shotgun sequence of Alkalibacillus haloalkaliphilus NBRC 103110.</title>
        <authorList>
            <person name="Hosoyama A."/>
            <person name="Uohara A."/>
            <person name="Ohji S."/>
            <person name="Ichikawa N."/>
        </authorList>
    </citation>
    <scope>NUCLEOTIDE SEQUENCE [LARGE SCALE GENOMIC DNA]</scope>
    <source>
        <strain evidence="2 3">NBRC 103110</strain>
    </source>
</reference>
<feature type="coiled-coil region" evidence="1">
    <location>
        <begin position="57"/>
        <end position="84"/>
    </location>
</feature>
<evidence type="ECO:0000313" key="2">
    <source>
        <dbReference type="EMBL" id="GEN45964.1"/>
    </source>
</evidence>
<protein>
    <submittedName>
        <fullName evidence="2">Uncharacterized protein</fullName>
    </submittedName>
</protein>
<accession>A0A511W4D3</accession>
<sequence>MIHNSVVKKETFNEFKNQNGVSFMNHVANPCSIEDFIAVASVLCPEVIEVKGCTFISDLYQNNIERLEEQFENDRKKIEQFVNTWSLGDFFLEAYTESVENEKLINQFGETLVYFWSRRVKELFPEKNIVVEIDDGLMGESGLAITLYQI</sequence>
<dbReference type="AlphaFoldDB" id="A0A511W4D3"/>